<dbReference type="Proteomes" id="UP000838756">
    <property type="component" value="Unassembled WGS sequence"/>
</dbReference>
<dbReference type="GO" id="GO:0030041">
    <property type="term" value="P:actin filament polymerization"/>
    <property type="evidence" value="ECO:0007669"/>
    <property type="project" value="TreeGrafter"/>
</dbReference>
<sequence>LARVRVGGARDLGAAEDSAMHLDTLQFSDWARFWVQVIGELRMGVKLKKVNYSRTPIEYELTPYEILMDDIRSRRYTLRKVDGAIPQSVKKDAHAMILEFIRSRPPLRKASERKLPPRRREVTPREQLLASIQVGRQLRPTPYSRRLCEYSVLSTYSLLQNESSK</sequence>
<gene>
    <name evidence="2" type="primary">jg10376</name>
    <name evidence="2" type="ORF">PAEG_LOCUS22865</name>
</gene>
<dbReference type="GO" id="GO:0040038">
    <property type="term" value="P:polar body extrusion after meiotic divisions"/>
    <property type="evidence" value="ECO:0007669"/>
    <property type="project" value="TreeGrafter"/>
</dbReference>
<comment type="caution">
    <text evidence="2">The sequence shown here is derived from an EMBL/GenBank/DDBJ whole genome shotgun (WGS) entry which is preliminary data.</text>
</comment>
<protein>
    <submittedName>
        <fullName evidence="2">Jg10376 protein</fullName>
    </submittedName>
</protein>
<dbReference type="OrthoDB" id="10043757at2759"/>
<dbReference type="GO" id="GO:0048193">
    <property type="term" value="P:Golgi vesicle transport"/>
    <property type="evidence" value="ECO:0007669"/>
    <property type="project" value="TreeGrafter"/>
</dbReference>
<dbReference type="PANTHER" id="PTHR21345">
    <property type="entry name" value="SPIRE"/>
    <property type="match status" value="1"/>
</dbReference>
<reference evidence="2" key="1">
    <citation type="submission" date="2022-03" db="EMBL/GenBank/DDBJ databases">
        <authorList>
            <person name="Lindestad O."/>
        </authorList>
    </citation>
    <scope>NUCLEOTIDE SEQUENCE</scope>
</reference>
<evidence type="ECO:0000313" key="3">
    <source>
        <dbReference type="Proteomes" id="UP000838756"/>
    </source>
</evidence>
<dbReference type="CDD" id="cd22068">
    <property type="entry name" value="WH2_DmSpire_r3-like"/>
    <property type="match status" value="1"/>
</dbReference>
<dbReference type="Pfam" id="PF02205">
    <property type="entry name" value="WH2"/>
    <property type="match status" value="1"/>
</dbReference>
<accession>A0A8S4SCS9</accession>
<dbReference type="InterPro" id="IPR029901">
    <property type="entry name" value="Spire"/>
</dbReference>
<dbReference type="GO" id="GO:0045010">
    <property type="term" value="P:actin nucleation"/>
    <property type="evidence" value="ECO:0007669"/>
    <property type="project" value="InterPro"/>
</dbReference>
<dbReference type="PROSITE" id="PS51082">
    <property type="entry name" value="WH2"/>
    <property type="match status" value="1"/>
</dbReference>
<dbReference type="GO" id="GO:0030659">
    <property type="term" value="C:cytoplasmic vesicle membrane"/>
    <property type="evidence" value="ECO:0007669"/>
    <property type="project" value="TreeGrafter"/>
</dbReference>
<feature type="non-terminal residue" evidence="2">
    <location>
        <position position="1"/>
    </location>
</feature>
<dbReference type="PANTHER" id="PTHR21345:SF3">
    <property type="entry name" value="PROTEIN SPIRE"/>
    <property type="match status" value="1"/>
</dbReference>
<dbReference type="GO" id="GO:0003779">
    <property type="term" value="F:actin binding"/>
    <property type="evidence" value="ECO:0007669"/>
    <property type="project" value="InterPro"/>
</dbReference>
<dbReference type="GO" id="GO:0051295">
    <property type="term" value="P:establishment of meiotic spindle localization"/>
    <property type="evidence" value="ECO:0007669"/>
    <property type="project" value="TreeGrafter"/>
</dbReference>
<evidence type="ECO:0000259" key="1">
    <source>
        <dbReference type="PROSITE" id="PS51082"/>
    </source>
</evidence>
<name>A0A8S4SCS9_9NEOP</name>
<dbReference type="GO" id="GO:0008017">
    <property type="term" value="F:microtubule binding"/>
    <property type="evidence" value="ECO:0007669"/>
    <property type="project" value="TreeGrafter"/>
</dbReference>
<dbReference type="InterPro" id="IPR003124">
    <property type="entry name" value="WH2_dom"/>
</dbReference>
<dbReference type="GO" id="GO:0036089">
    <property type="term" value="P:cleavage furrow formation"/>
    <property type="evidence" value="ECO:0007669"/>
    <property type="project" value="TreeGrafter"/>
</dbReference>
<dbReference type="GO" id="GO:0051639">
    <property type="term" value="P:actin filament network formation"/>
    <property type="evidence" value="ECO:0007669"/>
    <property type="project" value="TreeGrafter"/>
</dbReference>
<dbReference type="GO" id="GO:0005938">
    <property type="term" value="C:cell cortex"/>
    <property type="evidence" value="ECO:0007669"/>
    <property type="project" value="TreeGrafter"/>
</dbReference>
<keyword evidence="3" id="KW-1185">Reference proteome</keyword>
<feature type="domain" description="WH2" evidence="1">
    <location>
        <begin position="124"/>
        <end position="141"/>
    </location>
</feature>
<organism evidence="2 3">
    <name type="scientific">Pararge aegeria aegeria</name>
    <dbReference type="NCBI Taxonomy" id="348720"/>
    <lineage>
        <taxon>Eukaryota</taxon>
        <taxon>Metazoa</taxon>
        <taxon>Ecdysozoa</taxon>
        <taxon>Arthropoda</taxon>
        <taxon>Hexapoda</taxon>
        <taxon>Insecta</taxon>
        <taxon>Pterygota</taxon>
        <taxon>Neoptera</taxon>
        <taxon>Endopterygota</taxon>
        <taxon>Lepidoptera</taxon>
        <taxon>Glossata</taxon>
        <taxon>Ditrysia</taxon>
        <taxon>Papilionoidea</taxon>
        <taxon>Nymphalidae</taxon>
        <taxon>Satyrinae</taxon>
        <taxon>Satyrini</taxon>
        <taxon>Parargina</taxon>
        <taxon>Pararge</taxon>
    </lineage>
</organism>
<dbReference type="AlphaFoldDB" id="A0A8S4SCS9"/>
<dbReference type="EMBL" id="CAKXAJ010026101">
    <property type="protein sequence ID" value="CAH2256079.1"/>
    <property type="molecule type" value="Genomic_DNA"/>
</dbReference>
<evidence type="ECO:0000313" key="2">
    <source>
        <dbReference type="EMBL" id="CAH2256079.1"/>
    </source>
</evidence>
<proteinExistence type="predicted"/>